<gene>
    <name evidence="1" type="ORF">C4N23_09955</name>
</gene>
<name>A0A329UCW4_9FIRM</name>
<dbReference type="Proteomes" id="UP000250429">
    <property type="component" value="Unassembled WGS sequence"/>
</dbReference>
<evidence type="ECO:0000313" key="1">
    <source>
        <dbReference type="EMBL" id="RAW59229.1"/>
    </source>
</evidence>
<dbReference type="AlphaFoldDB" id="A0A329UCW4"/>
<accession>A0A329UCW4</accession>
<reference evidence="1 2" key="1">
    <citation type="submission" date="2018-02" db="EMBL/GenBank/DDBJ databases">
        <title>Complete genome sequencing of Faecalibacterium prausnitzii strains isolated from the human gut.</title>
        <authorList>
            <person name="Fitzgerald B.C."/>
            <person name="Shkoporov A.N."/>
            <person name="Ross P.R."/>
            <person name="Hill C."/>
        </authorList>
    </citation>
    <scope>NUCLEOTIDE SEQUENCE [LARGE SCALE GENOMIC DNA]</scope>
    <source>
        <strain evidence="1 2">APC922/41-1</strain>
    </source>
</reference>
<dbReference type="EMBL" id="PRLC01000013">
    <property type="protein sequence ID" value="RAW59229.1"/>
    <property type="molecule type" value="Genomic_DNA"/>
</dbReference>
<organism evidence="1 2">
    <name type="scientific">Faecalibacterium hattorii</name>
    <dbReference type="NCBI Taxonomy" id="2935520"/>
    <lineage>
        <taxon>Bacteria</taxon>
        <taxon>Bacillati</taxon>
        <taxon>Bacillota</taxon>
        <taxon>Clostridia</taxon>
        <taxon>Eubacteriales</taxon>
        <taxon>Oscillospiraceae</taxon>
        <taxon>Faecalibacterium</taxon>
    </lineage>
</organism>
<proteinExistence type="predicted"/>
<comment type="caution">
    <text evidence="1">The sequence shown here is derived from an EMBL/GenBank/DDBJ whole genome shotgun (WGS) entry which is preliminary data.</text>
</comment>
<sequence length="217" mass="25190">MRINIFDDVSGKMRIPKKEETFNSYLNKRYVLTYRCTRDKGHAILFDLIVTDDKIIKIGQYPSVADLVIPEIAKYKSVLGTQYRELSKAVGLFAHGIGIGSFVYLRRIIEKLVFDKYSEVADRISIPSEEFEHQKFDVKIETLKEFLPNILVENKNVYGIVSKGIHELSEDECLEMFPYVRAGIELILDDLLAERERKAKEKMFEKFVAQKTGELRK</sequence>
<keyword evidence="2" id="KW-1185">Reference proteome</keyword>
<protein>
    <submittedName>
        <fullName evidence="1">Uncharacterized protein</fullName>
    </submittedName>
</protein>
<evidence type="ECO:0000313" key="2">
    <source>
        <dbReference type="Proteomes" id="UP000250429"/>
    </source>
</evidence>